<keyword evidence="2" id="KW-0812">Transmembrane</keyword>
<keyword evidence="4" id="KW-1185">Reference proteome</keyword>
<feature type="transmembrane region" description="Helical" evidence="2">
    <location>
        <begin position="304"/>
        <end position="328"/>
    </location>
</feature>
<dbReference type="RefSeq" id="WP_231815534.1">
    <property type="nucleotide sequence ID" value="NZ_JAJOZR010000009.1"/>
</dbReference>
<dbReference type="Proteomes" id="UP001139089">
    <property type="component" value="Unassembled WGS sequence"/>
</dbReference>
<keyword evidence="2" id="KW-0472">Membrane</keyword>
<protein>
    <submittedName>
        <fullName evidence="3">Uncharacterized protein</fullName>
    </submittedName>
</protein>
<sequence length="334" mass="34626">MARDNPGPTDGRMPRRHAGDGPLPARPTARPGRAVLCLRWLVLAAVAALLVMVNPLADRAAQYNRDVTIGSTALYGTLRVMNSVMSVAKDADVTGGVGVASVTASPGQLLQPVTNTIDRMADLLFWLAIVSGVLSTLFLPVAKVAAIGLAGVSLLRAGASLTRRRLPRAAERLAHAVLTLCLLGAVVLPLSYAVAFHAGARMTDDAWRGATVVFDRINADYDAEAVGQIDALRESHAPAAPQAAPDTSFLGRLGSAVDQSQSAISGTVSAASGLVTSLTEGVASKTKVITDGIAISSDLFTASIAIAVSYLVKILVMPLLILGAALFLMRAAFR</sequence>
<accession>A0A9X1NVW6</accession>
<evidence type="ECO:0000313" key="3">
    <source>
        <dbReference type="EMBL" id="MCD7110298.1"/>
    </source>
</evidence>
<feature type="transmembrane region" description="Helical" evidence="2">
    <location>
        <begin position="123"/>
        <end position="152"/>
    </location>
</feature>
<organism evidence="3 4">
    <name type="scientific">Rhizobium quercicola</name>
    <dbReference type="NCBI Taxonomy" id="2901226"/>
    <lineage>
        <taxon>Bacteria</taxon>
        <taxon>Pseudomonadati</taxon>
        <taxon>Pseudomonadota</taxon>
        <taxon>Alphaproteobacteria</taxon>
        <taxon>Hyphomicrobiales</taxon>
        <taxon>Rhizobiaceae</taxon>
        <taxon>Rhizobium/Agrobacterium group</taxon>
        <taxon>Rhizobium</taxon>
    </lineage>
</organism>
<evidence type="ECO:0000256" key="1">
    <source>
        <dbReference type="SAM" id="MobiDB-lite"/>
    </source>
</evidence>
<comment type="caution">
    <text evidence="3">The sequence shown here is derived from an EMBL/GenBank/DDBJ whole genome shotgun (WGS) entry which is preliminary data.</text>
</comment>
<reference evidence="3" key="1">
    <citation type="submission" date="2021-12" db="EMBL/GenBank/DDBJ databases">
        <authorList>
            <person name="Li Y."/>
        </authorList>
    </citation>
    <scope>NUCLEOTIDE SEQUENCE</scope>
    <source>
        <strain evidence="3">DKSPLA3</strain>
    </source>
</reference>
<evidence type="ECO:0000313" key="4">
    <source>
        <dbReference type="Proteomes" id="UP001139089"/>
    </source>
</evidence>
<dbReference type="AlphaFoldDB" id="A0A9X1NVW6"/>
<name>A0A9X1NVW6_9HYPH</name>
<keyword evidence="2" id="KW-1133">Transmembrane helix</keyword>
<gene>
    <name evidence="3" type="ORF">LRX75_14755</name>
</gene>
<feature type="transmembrane region" description="Helical" evidence="2">
    <location>
        <begin position="173"/>
        <end position="195"/>
    </location>
</feature>
<feature type="transmembrane region" description="Helical" evidence="2">
    <location>
        <begin position="36"/>
        <end position="57"/>
    </location>
</feature>
<dbReference type="EMBL" id="JAJOZR010000009">
    <property type="protein sequence ID" value="MCD7110298.1"/>
    <property type="molecule type" value="Genomic_DNA"/>
</dbReference>
<proteinExistence type="predicted"/>
<feature type="region of interest" description="Disordered" evidence="1">
    <location>
        <begin position="1"/>
        <end position="26"/>
    </location>
</feature>
<evidence type="ECO:0000256" key="2">
    <source>
        <dbReference type="SAM" id="Phobius"/>
    </source>
</evidence>